<name>A0A084INA5_SALHC</name>
<dbReference type="EMBL" id="APNK01000006">
    <property type="protein sequence ID" value="KEZ78189.1"/>
    <property type="molecule type" value="Genomic_DNA"/>
</dbReference>
<dbReference type="eggNOG" id="COG2017">
    <property type="taxonomic scope" value="Bacteria"/>
</dbReference>
<keyword evidence="2" id="KW-1185">Reference proteome</keyword>
<evidence type="ECO:0000313" key="2">
    <source>
        <dbReference type="Proteomes" id="UP000028302"/>
    </source>
</evidence>
<gene>
    <name evidence="1" type="ORF">C41B8_06377</name>
</gene>
<dbReference type="InterPro" id="IPR027839">
    <property type="entry name" value="DUF4432"/>
</dbReference>
<evidence type="ECO:0008006" key="3">
    <source>
        <dbReference type="Google" id="ProtNLM"/>
    </source>
</evidence>
<comment type="caution">
    <text evidence="1">The sequence shown here is derived from an EMBL/GenBank/DDBJ whole genome shotgun (WGS) entry which is preliminary data.</text>
</comment>
<sequence length="360" mass="39894">MLGLGDAYAFSIRQYVLHGGKQEGVSLIEIDNGHLVFTVIPTRGMGILEARAGDIALGWDSPVREVVNPAFIDLEARGGLGWLDGFNEMLVRGGFAWSGHPGLDGEHRLTLHGRAGNTPASRVEITVDPEPPHRIRVRGVVREATFKFADFEMATEISTLPGEAAFRISDRLTNRSDYEREFQILYHGNFGPPLLEENAAFVGAIRDVAPFNTYAARDLDSWPRYRGPTGHFDEQAYTLWPYANDDNRTTAMLHNAAADRGVAIRYRVDQLPGLTLWKNTDTRQQGYVTGIEPGSGFPYNRAIEREAGRVPTLAPGASREFELDYAILATRDQVTAVDDEIAGIRAGRETHIHTEPPVKR</sequence>
<dbReference type="PATRIC" id="fig|1304275.5.peg.1306"/>
<dbReference type="Gene3D" id="2.70.98.10">
    <property type="match status" value="1"/>
</dbReference>
<reference evidence="1 2" key="1">
    <citation type="submission" date="2013-03" db="EMBL/GenBank/DDBJ databases">
        <title>Salinisphaera hydrothermalis C41B8 Genome Sequencing.</title>
        <authorList>
            <person name="Li C."/>
            <person name="Lai Q."/>
            <person name="Shao Z."/>
        </authorList>
    </citation>
    <scope>NUCLEOTIDE SEQUENCE [LARGE SCALE GENOMIC DNA]</scope>
    <source>
        <strain evidence="1 2">C41B8</strain>
    </source>
</reference>
<protein>
    <recommendedName>
        <fullName evidence="3">DUF4432 domain-containing protein</fullName>
    </recommendedName>
</protein>
<dbReference type="CDD" id="cd09023">
    <property type="entry name" value="Aldose_epim_Ec_c4013"/>
    <property type="match status" value="1"/>
</dbReference>
<accession>A0A084INA5</accession>
<proteinExistence type="predicted"/>
<dbReference type="Proteomes" id="UP000028302">
    <property type="component" value="Unassembled WGS sequence"/>
</dbReference>
<dbReference type="Pfam" id="PF14486">
    <property type="entry name" value="DUF4432"/>
    <property type="match status" value="1"/>
</dbReference>
<evidence type="ECO:0000313" key="1">
    <source>
        <dbReference type="EMBL" id="KEZ78189.1"/>
    </source>
</evidence>
<dbReference type="GO" id="GO:0030246">
    <property type="term" value="F:carbohydrate binding"/>
    <property type="evidence" value="ECO:0007669"/>
    <property type="project" value="InterPro"/>
</dbReference>
<dbReference type="AlphaFoldDB" id="A0A084INA5"/>
<organism evidence="1 2">
    <name type="scientific">Salinisphaera hydrothermalis (strain C41B8)</name>
    <dbReference type="NCBI Taxonomy" id="1304275"/>
    <lineage>
        <taxon>Bacteria</taxon>
        <taxon>Pseudomonadati</taxon>
        <taxon>Pseudomonadota</taxon>
        <taxon>Gammaproteobacteria</taxon>
        <taxon>Salinisphaerales</taxon>
        <taxon>Salinisphaeraceae</taxon>
        <taxon>Salinisphaera</taxon>
    </lineage>
</organism>
<dbReference type="STRING" id="1304275.C41B8_06377"/>
<dbReference type="InterPro" id="IPR014718">
    <property type="entry name" value="GH-type_carb-bd"/>
</dbReference>